<evidence type="ECO:0000256" key="2">
    <source>
        <dbReference type="ARBA" id="ARBA00022603"/>
    </source>
</evidence>
<reference evidence="7" key="1">
    <citation type="submission" date="2019-08" db="EMBL/GenBank/DDBJ databases">
        <authorList>
            <person name="Kucharzyk K."/>
            <person name="Murdoch R.W."/>
            <person name="Higgins S."/>
            <person name="Loffler F."/>
        </authorList>
    </citation>
    <scope>NUCLEOTIDE SEQUENCE</scope>
</reference>
<dbReference type="GO" id="GO:0006304">
    <property type="term" value="P:DNA modification"/>
    <property type="evidence" value="ECO:0007669"/>
    <property type="project" value="InterPro"/>
</dbReference>
<name>A0A644X0C4_9ZZZZ</name>
<protein>
    <recommendedName>
        <fullName evidence="1">site-specific DNA-methyltransferase (adenine-specific)</fullName>
        <ecNumber evidence="1">2.1.1.72</ecNumber>
    </recommendedName>
</protein>
<dbReference type="InterPro" id="IPR002052">
    <property type="entry name" value="DNA_methylase_N6_adenine_CS"/>
</dbReference>
<dbReference type="InterPro" id="IPR029063">
    <property type="entry name" value="SAM-dependent_MTases_sf"/>
</dbReference>
<evidence type="ECO:0000256" key="1">
    <source>
        <dbReference type="ARBA" id="ARBA00011900"/>
    </source>
</evidence>
<evidence type="ECO:0000259" key="6">
    <source>
        <dbReference type="Pfam" id="PF07669"/>
    </source>
</evidence>
<dbReference type="Pfam" id="PF07669">
    <property type="entry name" value="Eco57I"/>
    <property type="match status" value="1"/>
</dbReference>
<keyword evidence="2" id="KW-0489">Methyltransferase</keyword>
<dbReference type="GO" id="GO:0003676">
    <property type="term" value="F:nucleic acid binding"/>
    <property type="evidence" value="ECO:0007669"/>
    <property type="project" value="InterPro"/>
</dbReference>
<dbReference type="GO" id="GO:0009007">
    <property type="term" value="F:site-specific DNA-methyltransferase (adenine-specific) activity"/>
    <property type="evidence" value="ECO:0007669"/>
    <property type="project" value="UniProtKB-EC"/>
</dbReference>
<evidence type="ECO:0000256" key="4">
    <source>
        <dbReference type="ARBA" id="ARBA00022691"/>
    </source>
</evidence>
<gene>
    <name evidence="7" type="ORF">SDC9_55714</name>
</gene>
<evidence type="ECO:0000313" key="7">
    <source>
        <dbReference type="EMBL" id="MPM09397.1"/>
    </source>
</evidence>
<keyword evidence="3" id="KW-0808">Transferase</keyword>
<keyword evidence="4" id="KW-0949">S-adenosyl-L-methionine</keyword>
<accession>A0A644X0C4</accession>
<sequence>MVMLQEAKKYQAFYTKSTPIVDYMVQKLSLKPNDKILEPCGGDGVFVESIIDENEYAYIDIYELNEKSIKVLNEKFSYLSNVRIKHSDTLLDEELMFNSSFGGIYDKIIANPPYGAWQEYEKRDILKKLFPNIYAKETYGLFLYRCIELLKDKGLLTFIIPDTYLNLHMHKALRKHILQKTKIKELALFPSSFFPGVNFGYANLSIITLEKCFNQKECLNNNFKIINGFRNVEQLSDINSETDLKTKTYLQKDIYANPDHAFLISDNFEIINAINNSKLKIGDIANCVTGFYSGDDKRFLQVNSPDLKNGKNYDLVNQNSINRDYQNISNILDGIDGEKHFLPIVKGGNVKYLKQEGWFMNWSKEAVKHYKTDKKSRFQNPQFYFKFGIGVPMISSSSITASLIENKLFDQSIVGIFPKDESLTYYLLAFFNSPTCNKFIRTINPSANNPANYIKKIPVIIPEITVLKLITEKTKEIVVSLKQFENYNKSIEVELWEMIERIYNI</sequence>
<dbReference type="SUPFAM" id="SSF53335">
    <property type="entry name" value="S-adenosyl-L-methionine-dependent methyltransferases"/>
    <property type="match status" value="1"/>
</dbReference>
<dbReference type="PROSITE" id="PS00092">
    <property type="entry name" value="N6_MTASE"/>
    <property type="match status" value="1"/>
</dbReference>
<comment type="catalytic activity">
    <reaction evidence="5">
        <text>a 2'-deoxyadenosine in DNA + S-adenosyl-L-methionine = an N(6)-methyl-2'-deoxyadenosine in DNA + S-adenosyl-L-homocysteine + H(+)</text>
        <dbReference type="Rhea" id="RHEA:15197"/>
        <dbReference type="Rhea" id="RHEA-COMP:12418"/>
        <dbReference type="Rhea" id="RHEA-COMP:12419"/>
        <dbReference type="ChEBI" id="CHEBI:15378"/>
        <dbReference type="ChEBI" id="CHEBI:57856"/>
        <dbReference type="ChEBI" id="CHEBI:59789"/>
        <dbReference type="ChEBI" id="CHEBI:90615"/>
        <dbReference type="ChEBI" id="CHEBI:90616"/>
        <dbReference type="EC" id="2.1.1.72"/>
    </reaction>
</comment>
<dbReference type="PANTHER" id="PTHR33841:SF1">
    <property type="entry name" value="DNA METHYLTRANSFERASE A"/>
    <property type="match status" value="1"/>
</dbReference>
<dbReference type="InterPro" id="IPR050953">
    <property type="entry name" value="N4_N6_ade-DNA_methylase"/>
</dbReference>
<evidence type="ECO:0000256" key="5">
    <source>
        <dbReference type="ARBA" id="ARBA00047942"/>
    </source>
</evidence>
<dbReference type="CDD" id="cd02440">
    <property type="entry name" value="AdoMet_MTases"/>
    <property type="match status" value="1"/>
</dbReference>
<proteinExistence type="predicted"/>
<dbReference type="PRINTS" id="PR00507">
    <property type="entry name" value="N12N6MTFRASE"/>
</dbReference>
<organism evidence="7">
    <name type="scientific">bioreactor metagenome</name>
    <dbReference type="NCBI Taxonomy" id="1076179"/>
    <lineage>
        <taxon>unclassified sequences</taxon>
        <taxon>metagenomes</taxon>
        <taxon>ecological metagenomes</taxon>
    </lineage>
</organism>
<comment type="caution">
    <text evidence="7">The sequence shown here is derived from an EMBL/GenBank/DDBJ whole genome shotgun (WGS) entry which is preliminary data.</text>
</comment>
<dbReference type="AlphaFoldDB" id="A0A644X0C4"/>
<dbReference type="InterPro" id="IPR011639">
    <property type="entry name" value="MethylTrfase_TaqI-like_dom"/>
</dbReference>
<dbReference type="EMBL" id="VSSQ01001564">
    <property type="protein sequence ID" value="MPM09397.1"/>
    <property type="molecule type" value="Genomic_DNA"/>
</dbReference>
<dbReference type="GO" id="GO:0032259">
    <property type="term" value="P:methylation"/>
    <property type="evidence" value="ECO:0007669"/>
    <property type="project" value="UniProtKB-KW"/>
</dbReference>
<dbReference type="Gene3D" id="3.40.50.150">
    <property type="entry name" value="Vaccinia Virus protein VP39"/>
    <property type="match status" value="1"/>
</dbReference>
<evidence type="ECO:0000256" key="3">
    <source>
        <dbReference type="ARBA" id="ARBA00022679"/>
    </source>
</evidence>
<dbReference type="PANTHER" id="PTHR33841">
    <property type="entry name" value="DNA METHYLTRANSFERASE YEEA-RELATED"/>
    <property type="match status" value="1"/>
</dbReference>
<feature type="domain" description="Type II methyltransferase M.TaqI-like" evidence="6">
    <location>
        <begin position="73"/>
        <end position="190"/>
    </location>
</feature>
<dbReference type="EC" id="2.1.1.72" evidence="1"/>